<evidence type="ECO:0000313" key="2">
    <source>
        <dbReference type="Proteomes" id="UP001362999"/>
    </source>
</evidence>
<dbReference type="AlphaFoldDB" id="A0AAV9ZTP3"/>
<protein>
    <submittedName>
        <fullName evidence="1">Uncharacterized protein</fullName>
    </submittedName>
</protein>
<comment type="caution">
    <text evidence="1">The sequence shown here is derived from an EMBL/GenBank/DDBJ whole genome shotgun (WGS) entry which is preliminary data.</text>
</comment>
<evidence type="ECO:0000313" key="1">
    <source>
        <dbReference type="EMBL" id="KAK6992110.1"/>
    </source>
</evidence>
<accession>A0AAV9ZTP3</accession>
<name>A0AAV9ZTP3_9AGAR</name>
<gene>
    <name evidence="1" type="ORF">R3P38DRAFT_3373295</name>
</gene>
<reference evidence="1 2" key="1">
    <citation type="journal article" date="2024" name="J Genomics">
        <title>Draft genome sequencing and assembly of Favolaschia claudopus CIRM-BRFM 2984 isolated from oak limbs.</title>
        <authorList>
            <person name="Navarro D."/>
            <person name="Drula E."/>
            <person name="Chaduli D."/>
            <person name="Cazenave R."/>
            <person name="Ahrendt S."/>
            <person name="Wang J."/>
            <person name="Lipzen A."/>
            <person name="Daum C."/>
            <person name="Barry K."/>
            <person name="Grigoriev I.V."/>
            <person name="Favel A."/>
            <person name="Rosso M.N."/>
            <person name="Martin F."/>
        </authorList>
    </citation>
    <scope>NUCLEOTIDE SEQUENCE [LARGE SCALE GENOMIC DNA]</scope>
    <source>
        <strain evidence="1 2">CIRM-BRFM 2984</strain>
    </source>
</reference>
<sequence>MPESFYWEDHLWAHTYLVLLLSKAHVKMRMLACVRDLGDVRDLLNKALLRGIFHRLAIPLRVMEQFAEAKLSMAQQVLGKSIYEVGAAQNPPLEYGQGGPTFATAYHAHIPRGNLHLAGVGLRAALVDVYMELEVYSALETSQNHDKVLRKVVEKMCYHSVTGVTRQSKARLSLAKMIVYMRLREGGMRKVNEIDTLTHRDYVFREGLERYRDKKRLPSSGQMRYQKKRYTAYLGTSWILAGTGTSTVGFGPQFSFARVLQPFRWRNLSGFGYHPSGRLEGARSRTQWYQFFRKGNRSGGVSVSEAAQLPVSDRDTVGGMVEVRIWPFDIGCLTKSEAAASYVTVVTVISSIRAYPSTTLPWVW</sequence>
<proteinExistence type="predicted"/>
<dbReference type="EMBL" id="JAWWNJ010000113">
    <property type="protein sequence ID" value="KAK6992110.1"/>
    <property type="molecule type" value="Genomic_DNA"/>
</dbReference>
<keyword evidence="2" id="KW-1185">Reference proteome</keyword>
<dbReference type="Proteomes" id="UP001362999">
    <property type="component" value="Unassembled WGS sequence"/>
</dbReference>
<organism evidence="1 2">
    <name type="scientific">Favolaschia claudopus</name>
    <dbReference type="NCBI Taxonomy" id="2862362"/>
    <lineage>
        <taxon>Eukaryota</taxon>
        <taxon>Fungi</taxon>
        <taxon>Dikarya</taxon>
        <taxon>Basidiomycota</taxon>
        <taxon>Agaricomycotina</taxon>
        <taxon>Agaricomycetes</taxon>
        <taxon>Agaricomycetidae</taxon>
        <taxon>Agaricales</taxon>
        <taxon>Marasmiineae</taxon>
        <taxon>Mycenaceae</taxon>
        <taxon>Favolaschia</taxon>
    </lineage>
</organism>